<proteinExistence type="predicted"/>
<dbReference type="STRING" id="634430.SAMN04488241_10410"/>
<evidence type="ECO:0000313" key="1">
    <source>
        <dbReference type="EMBL" id="SFP60103.1"/>
    </source>
</evidence>
<dbReference type="RefSeq" id="WP_281244348.1">
    <property type="nucleotide sequence ID" value="NZ_FOXP01000004.1"/>
</dbReference>
<protein>
    <submittedName>
        <fullName evidence="1">Uncharacterized protein</fullName>
    </submittedName>
</protein>
<name>A0A1I5RNN8_9SPHN</name>
<evidence type="ECO:0000313" key="2">
    <source>
        <dbReference type="Proteomes" id="UP000199586"/>
    </source>
</evidence>
<dbReference type="AlphaFoldDB" id="A0A1I5RNN8"/>
<dbReference type="EMBL" id="FOXP01000004">
    <property type="protein sequence ID" value="SFP60103.1"/>
    <property type="molecule type" value="Genomic_DNA"/>
</dbReference>
<sequence>MDEVDVIVVGRGTSAGWQITSPGMMEAASNATRVPLWERRRTR</sequence>
<reference evidence="1 2" key="1">
    <citation type="submission" date="2016-10" db="EMBL/GenBank/DDBJ databases">
        <authorList>
            <person name="de Groot N.N."/>
        </authorList>
    </citation>
    <scope>NUCLEOTIDE SEQUENCE [LARGE SCALE GENOMIC DNA]</scope>
    <source>
        <strain evidence="1 2">CGMCC 1.9113</strain>
    </source>
</reference>
<gene>
    <name evidence="1" type="ORF">SAMN04488241_10410</name>
</gene>
<dbReference type="Proteomes" id="UP000199586">
    <property type="component" value="Unassembled WGS sequence"/>
</dbReference>
<accession>A0A1I5RNN8</accession>
<organism evidence="1 2">
    <name type="scientific">Sphingomonas rubra</name>
    <dbReference type="NCBI Taxonomy" id="634430"/>
    <lineage>
        <taxon>Bacteria</taxon>
        <taxon>Pseudomonadati</taxon>
        <taxon>Pseudomonadota</taxon>
        <taxon>Alphaproteobacteria</taxon>
        <taxon>Sphingomonadales</taxon>
        <taxon>Sphingomonadaceae</taxon>
        <taxon>Sphingomonas</taxon>
    </lineage>
</organism>
<keyword evidence="2" id="KW-1185">Reference proteome</keyword>